<dbReference type="RefSeq" id="WP_264431646.1">
    <property type="nucleotide sequence ID" value="NZ_CP080628.1"/>
</dbReference>
<sequence>MGYKIAFVSQKGGVSKSTLSRALGTTYAAAGWNVKIADLDINQSTSFTWLQRRLKNGVTPEVAVETFGTVASALKVADTYDLMIFDGAPHATKATAEVARLADLVVLPTALSVDDLEPTVRLANNLTSKEGVPVERIAIALSKVGKSKAQLQDARAYLSHTPYFVLDGQVPERDAFVLAQDKGLSIVETPFKGPKAQADELIQNIINRFETLVQSA</sequence>
<dbReference type="CDD" id="cd02042">
    <property type="entry name" value="ParAB_family"/>
    <property type="match status" value="1"/>
</dbReference>
<reference evidence="2" key="1">
    <citation type="journal article" date="2022" name="Antonie Van Leeuwenhoek">
        <title>Whole genome sequencing of the halophilic Halomonas qaidamensis XH36, a novel species strain with high ectoine production.</title>
        <authorList>
            <person name="Zhang T."/>
            <person name="Cui T."/>
            <person name="Cao Y."/>
            <person name="Li Y."/>
            <person name="Li F."/>
            <person name="Zhu D."/>
            <person name="Xing J."/>
        </authorList>
    </citation>
    <scope>NUCLEOTIDE SEQUENCE</scope>
    <source>
        <strain evidence="2">XH36</strain>
    </source>
</reference>
<evidence type="ECO:0000259" key="1">
    <source>
        <dbReference type="Pfam" id="PF01656"/>
    </source>
</evidence>
<dbReference type="Proteomes" id="UP001163082">
    <property type="component" value="Plasmid unnamed"/>
</dbReference>
<dbReference type="PANTHER" id="PTHR13696">
    <property type="entry name" value="P-LOOP CONTAINING NUCLEOSIDE TRIPHOSPHATE HYDROLASE"/>
    <property type="match status" value="1"/>
</dbReference>
<evidence type="ECO:0000313" key="2">
    <source>
        <dbReference type="EMBL" id="UYV20951.1"/>
    </source>
</evidence>
<dbReference type="InterPro" id="IPR002586">
    <property type="entry name" value="CobQ/CobB/MinD/ParA_Nub-bd_dom"/>
</dbReference>
<keyword evidence="2" id="KW-0614">Plasmid</keyword>
<gene>
    <name evidence="2" type="ORF">K1Y77_17175</name>
</gene>
<protein>
    <submittedName>
        <fullName evidence="2">ParA family protein</fullName>
    </submittedName>
</protein>
<evidence type="ECO:0000313" key="3">
    <source>
        <dbReference type="Proteomes" id="UP001163082"/>
    </source>
</evidence>
<dbReference type="InterPro" id="IPR050678">
    <property type="entry name" value="DNA_Partitioning_ATPase"/>
</dbReference>
<dbReference type="SUPFAM" id="SSF52540">
    <property type="entry name" value="P-loop containing nucleoside triphosphate hydrolases"/>
    <property type="match status" value="1"/>
</dbReference>
<organism evidence="2 3">
    <name type="scientific">Halomonas qaidamensis</name>
    <dbReference type="NCBI Taxonomy" id="2866211"/>
    <lineage>
        <taxon>Bacteria</taxon>
        <taxon>Pseudomonadati</taxon>
        <taxon>Pseudomonadota</taxon>
        <taxon>Gammaproteobacteria</taxon>
        <taxon>Oceanospirillales</taxon>
        <taxon>Halomonadaceae</taxon>
        <taxon>Halomonas</taxon>
    </lineage>
</organism>
<dbReference type="EMBL" id="CP080628">
    <property type="protein sequence ID" value="UYV20951.1"/>
    <property type="molecule type" value="Genomic_DNA"/>
</dbReference>
<geneLocation type="plasmid" evidence="2 3">
    <name>unnamed</name>
</geneLocation>
<name>A0ABY6JVU8_9GAMM</name>
<feature type="domain" description="CobQ/CobB/MinD/ParA nucleotide binding" evidence="1">
    <location>
        <begin position="5"/>
        <end position="185"/>
    </location>
</feature>
<accession>A0ABY6JVU8</accession>
<proteinExistence type="predicted"/>
<dbReference type="Gene3D" id="3.40.50.300">
    <property type="entry name" value="P-loop containing nucleotide triphosphate hydrolases"/>
    <property type="match status" value="1"/>
</dbReference>
<dbReference type="InterPro" id="IPR027417">
    <property type="entry name" value="P-loop_NTPase"/>
</dbReference>
<dbReference type="PIRSF" id="PIRSF009320">
    <property type="entry name" value="Nuc_binding_HP_1000"/>
    <property type="match status" value="1"/>
</dbReference>
<dbReference type="PANTHER" id="PTHR13696:SF99">
    <property type="entry name" value="COBYRINIC ACID AC-DIAMIDE SYNTHASE"/>
    <property type="match status" value="1"/>
</dbReference>
<keyword evidence="3" id="KW-1185">Reference proteome</keyword>
<dbReference type="Pfam" id="PF01656">
    <property type="entry name" value="CbiA"/>
    <property type="match status" value="1"/>
</dbReference>